<dbReference type="EMBL" id="MH598512">
    <property type="protein sequence ID" value="AXN58357.1"/>
    <property type="molecule type" value="Genomic_DNA"/>
</dbReference>
<organism evidence="1 2">
    <name type="scientific">Bacillus phage Wes44</name>
    <dbReference type="NCBI Taxonomy" id="2283012"/>
    <lineage>
        <taxon>Viruses</taxon>
        <taxon>Duplodnaviria</taxon>
        <taxon>Heunggongvirae</taxon>
        <taxon>Uroviricota</taxon>
        <taxon>Caudoviricetes</taxon>
        <taxon>Gutmannvirinae</taxon>
        <taxon>Carmenvirus</taxon>
        <taxon>Carmenvirus Wes44</taxon>
    </lineage>
</organism>
<dbReference type="InterPro" id="IPR019612">
    <property type="entry name" value="Minor_capsid_put"/>
</dbReference>
<proteinExistence type="predicted"/>
<name>A0A346FK52_9CAUD</name>
<dbReference type="Pfam" id="PF10665">
    <property type="entry name" value="Minor_capsid_1"/>
    <property type="match status" value="1"/>
</dbReference>
<protein>
    <submittedName>
        <fullName evidence="1">Minor capsid protein</fullName>
    </submittedName>
</protein>
<gene>
    <name evidence="1" type="ORF">Wes44_48</name>
</gene>
<accession>A0A346FK52</accession>
<reference evidence="2" key="1">
    <citation type="submission" date="2018-07" db="EMBL/GenBank/DDBJ databases">
        <authorList>
            <person name="Himelright M."/>
            <person name="Eisemann E."/>
            <person name="Alder H."/>
            <person name="Craig M."/>
            <person name="Clem A."/>
            <person name="Temple L."/>
        </authorList>
    </citation>
    <scope>NUCLEOTIDE SEQUENCE [LARGE SCALE GENOMIC DNA]</scope>
</reference>
<sequence>MAKQIPKHLLIHTVQYLEYAGTSGGWGGSGGSYLPSVDYKQVRVEPSTQMISDGNGNSMVARGVMFIDMVNSDYNNKIPTEKSKIIHNGIEFVVKQVDYLYTRTLHHVEVYLA</sequence>
<evidence type="ECO:0000313" key="2">
    <source>
        <dbReference type="Proteomes" id="UP000260494"/>
    </source>
</evidence>
<dbReference type="Proteomes" id="UP000260494">
    <property type="component" value="Segment"/>
</dbReference>
<keyword evidence="2" id="KW-1185">Reference proteome</keyword>
<evidence type="ECO:0000313" key="1">
    <source>
        <dbReference type="EMBL" id="AXN58357.1"/>
    </source>
</evidence>